<comment type="caution">
    <text evidence="1">The sequence shown here is derived from an EMBL/GenBank/DDBJ whole genome shotgun (WGS) entry which is preliminary data.</text>
</comment>
<organism evidence="1 2">
    <name type="scientific">Aurantimonas manganoxydans (strain ATCC BAA-1229 / DSM 21871 / SI85-9A1)</name>
    <dbReference type="NCBI Taxonomy" id="287752"/>
    <lineage>
        <taxon>Bacteria</taxon>
        <taxon>Pseudomonadati</taxon>
        <taxon>Pseudomonadota</taxon>
        <taxon>Alphaproteobacteria</taxon>
        <taxon>Hyphomicrobiales</taxon>
        <taxon>Aurantimonadaceae</taxon>
        <taxon>Aurantimonas</taxon>
    </lineage>
</organism>
<dbReference type="Proteomes" id="UP000000321">
    <property type="component" value="Unassembled WGS sequence"/>
</dbReference>
<gene>
    <name evidence="1" type="ORF">SI859A1_00493</name>
</gene>
<evidence type="ECO:0000313" key="2">
    <source>
        <dbReference type="Proteomes" id="UP000000321"/>
    </source>
</evidence>
<protein>
    <submittedName>
        <fullName evidence="1">Uncharacterized protein</fullName>
    </submittedName>
</protein>
<dbReference type="EMBL" id="AAPJ01000002">
    <property type="protein sequence ID" value="EAS50374.1"/>
    <property type="molecule type" value="Genomic_DNA"/>
</dbReference>
<dbReference type="AlphaFoldDB" id="Q1YKZ9"/>
<evidence type="ECO:0000313" key="1">
    <source>
        <dbReference type="EMBL" id="EAS50374.1"/>
    </source>
</evidence>
<keyword evidence="2" id="KW-1185">Reference proteome</keyword>
<name>Q1YKZ9_AURMS</name>
<accession>Q1YKZ9</accession>
<dbReference type="BioCyc" id="AURANTIMONAS:SI859A1_00493-MONOMER"/>
<proteinExistence type="predicted"/>
<reference evidence="1 2" key="1">
    <citation type="journal article" date="2008" name="Appl. Environ. Microbiol.">
        <title>Genomic insights into Mn(II) oxidation by the marine alphaproteobacterium Aurantimonas sp. strain SI85-9A1.</title>
        <authorList>
            <person name="Dick G.J."/>
            <person name="Podell S."/>
            <person name="Johnson H.A."/>
            <person name="Rivera-Espinoza Y."/>
            <person name="Bernier-Latmani R."/>
            <person name="McCarthy J.K."/>
            <person name="Torpey J.W."/>
            <person name="Clement B.G."/>
            <person name="Gaasterland T."/>
            <person name="Tebo B.M."/>
        </authorList>
    </citation>
    <scope>NUCLEOTIDE SEQUENCE [LARGE SCALE GENOMIC DNA]</scope>
    <source>
        <strain evidence="1 2">SI85-9A1</strain>
    </source>
</reference>
<sequence>MQSCPCLASSQGSGCHTDVGCSHSGRTGLFLRLSSSDRDRATTVLCSPARSRLFDYTSLYQNAGGSLVYLEIPPGGNSIQPELLAWSAPTGWYSLKYGLPHIGGREQAAEEAQA</sequence>
<dbReference type="HOGENOM" id="CLU_2118282_0_0_5"/>